<sequence length="385" mass="42728">MEAVWPGERLDLSRTRTKESVATGFTRFQNGDVLVPKITPTFEAARAILVHGLQNGAGAGTTELHVLRPGPLLDPRFLLYLVNTRSFLKLGESEMYGVAGQQRVPDTFLRDLEVDLLPLDEQRRIADFLDAETSRIDRLREARVLQLQLLRERSEAKIAEEIDQQFNHYGKLALRRFTTSIEQGWSPQCDDVEADPDEWAVLKTSAVSSGSFRPNEHKKLPDGIDPNSRYQIYDGDILLTRGSGSPAHVGISALARTEGRRLLLSDLLYRVRLSAGWSPEFVHMALGSRPVRGLVSLLLRGQSGQTIKLRIEDVGAIEIPNVPFELQGGIAERLQRISRVTSAAESTIRRSNTLLDERRQALITAAVAGQFDVSTASGRNTTQGV</sequence>
<dbReference type="SUPFAM" id="SSF116734">
    <property type="entry name" value="DNA methylase specificity domain"/>
    <property type="match status" value="2"/>
</dbReference>
<dbReference type="InterPro" id="IPR044946">
    <property type="entry name" value="Restrct_endonuc_typeI_TRD_sf"/>
</dbReference>
<dbReference type="PANTHER" id="PTHR43140">
    <property type="entry name" value="TYPE-1 RESTRICTION ENZYME ECOKI SPECIFICITY PROTEIN"/>
    <property type="match status" value="1"/>
</dbReference>
<dbReference type="Gene3D" id="3.90.220.20">
    <property type="entry name" value="DNA methylase specificity domains"/>
    <property type="match status" value="2"/>
</dbReference>
<keyword evidence="2" id="KW-0238">DNA-binding</keyword>
<dbReference type="PANTHER" id="PTHR43140:SF1">
    <property type="entry name" value="TYPE I RESTRICTION ENZYME ECOKI SPECIFICITY SUBUNIT"/>
    <property type="match status" value="1"/>
</dbReference>
<evidence type="ECO:0008006" key="5">
    <source>
        <dbReference type="Google" id="ProtNLM"/>
    </source>
</evidence>
<reference evidence="3 4" key="1">
    <citation type="submission" date="2024-10" db="EMBL/GenBank/DDBJ databases">
        <title>The Natural Products Discovery Center: Release of the First 8490 Sequenced Strains for Exploring Actinobacteria Biosynthetic Diversity.</title>
        <authorList>
            <person name="Kalkreuter E."/>
            <person name="Kautsar S.A."/>
            <person name="Yang D."/>
            <person name="Bader C.D."/>
            <person name="Teijaro C.N."/>
            <person name="Fluegel L."/>
            <person name="Davis C.M."/>
            <person name="Simpson J.R."/>
            <person name="Lauterbach L."/>
            <person name="Steele A.D."/>
            <person name="Gui C."/>
            <person name="Meng S."/>
            <person name="Li G."/>
            <person name="Viehrig K."/>
            <person name="Ye F."/>
            <person name="Su P."/>
            <person name="Kiefer A.F."/>
            <person name="Nichols A."/>
            <person name="Cepeda A.J."/>
            <person name="Yan W."/>
            <person name="Fan B."/>
            <person name="Jiang Y."/>
            <person name="Adhikari A."/>
            <person name="Zheng C.-J."/>
            <person name="Schuster L."/>
            <person name="Cowan T.M."/>
            <person name="Smanski M.J."/>
            <person name="Chevrette M.G."/>
            <person name="De Carvalho L.P.S."/>
            <person name="Shen B."/>
        </authorList>
    </citation>
    <scope>NUCLEOTIDE SEQUENCE [LARGE SCALE GENOMIC DNA]</scope>
    <source>
        <strain evidence="3 4">NPDC004045</strain>
    </source>
</reference>
<dbReference type="Proteomes" id="UP001601444">
    <property type="component" value="Unassembled WGS sequence"/>
</dbReference>
<keyword evidence="1" id="KW-0680">Restriction system</keyword>
<gene>
    <name evidence="3" type="ORF">ACFYTF_05105</name>
</gene>
<dbReference type="InterPro" id="IPR051212">
    <property type="entry name" value="Type-I_RE_S_subunit"/>
</dbReference>
<keyword evidence="4" id="KW-1185">Reference proteome</keyword>
<protein>
    <recommendedName>
        <fullName evidence="5">Type I restriction modification DNA specificity domain-containing protein</fullName>
    </recommendedName>
</protein>
<proteinExistence type="predicted"/>
<evidence type="ECO:0000313" key="4">
    <source>
        <dbReference type="Proteomes" id="UP001601444"/>
    </source>
</evidence>
<evidence type="ECO:0000313" key="3">
    <source>
        <dbReference type="EMBL" id="MFF0542195.1"/>
    </source>
</evidence>
<dbReference type="EMBL" id="JBIAMX010000002">
    <property type="protein sequence ID" value="MFF0542195.1"/>
    <property type="molecule type" value="Genomic_DNA"/>
</dbReference>
<evidence type="ECO:0000256" key="2">
    <source>
        <dbReference type="ARBA" id="ARBA00023125"/>
    </source>
</evidence>
<organism evidence="3 4">
    <name type="scientific">Nocardia thailandica</name>
    <dbReference type="NCBI Taxonomy" id="257275"/>
    <lineage>
        <taxon>Bacteria</taxon>
        <taxon>Bacillati</taxon>
        <taxon>Actinomycetota</taxon>
        <taxon>Actinomycetes</taxon>
        <taxon>Mycobacteriales</taxon>
        <taxon>Nocardiaceae</taxon>
        <taxon>Nocardia</taxon>
    </lineage>
</organism>
<evidence type="ECO:0000256" key="1">
    <source>
        <dbReference type="ARBA" id="ARBA00022747"/>
    </source>
</evidence>
<comment type="caution">
    <text evidence="3">The sequence shown here is derived from an EMBL/GenBank/DDBJ whole genome shotgun (WGS) entry which is preliminary data.</text>
</comment>
<dbReference type="RefSeq" id="WP_387699177.1">
    <property type="nucleotide sequence ID" value="NZ_JBIAMX010000002.1"/>
</dbReference>
<name>A0ABW6PIL3_9NOCA</name>
<dbReference type="CDD" id="cd17260">
    <property type="entry name" value="RMtype1_S_EcoEI-TRD1-CR1_like"/>
    <property type="match status" value="1"/>
</dbReference>
<accession>A0ABW6PIL3</accession>